<keyword evidence="2" id="KW-0862">Zinc</keyword>
<protein>
    <recommendedName>
        <fullName evidence="10">SnoaL-like domain-containing protein</fullName>
    </recommendedName>
</protein>
<keyword evidence="7" id="KW-0472">Membrane</keyword>
<keyword evidence="7" id="KW-0812">Transmembrane</keyword>
<dbReference type="EMBL" id="JBFXLQ010000030">
    <property type="protein sequence ID" value="KAL2865627.1"/>
    <property type="molecule type" value="Genomic_DNA"/>
</dbReference>
<keyword evidence="7" id="KW-1133">Transmembrane helix</keyword>
<dbReference type="PANTHER" id="PTHR31779:SF6">
    <property type="entry name" value="SNOAL-LIKE DOMAIN-CONTAINING PROTEIN"/>
    <property type="match status" value="1"/>
</dbReference>
<gene>
    <name evidence="8" type="ORF">BJX67DRAFT_168647</name>
</gene>
<accession>A0ABR4LM94</accession>
<dbReference type="GeneID" id="98140133"/>
<evidence type="ECO:0000256" key="4">
    <source>
        <dbReference type="ARBA" id="ARBA00023125"/>
    </source>
</evidence>
<evidence type="ECO:0000256" key="1">
    <source>
        <dbReference type="ARBA" id="ARBA00022723"/>
    </source>
</evidence>
<dbReference type="InterPro" id="IPR052478">
    <property type="entry name" value="Metabolite_Synth_Reg"/>
</dbReference>
<evidence type="ECO:0000313" key="9">
    <source>
        <dbReference type="Proteomes" id="UP001610432"/>
    </source>
</evidence>
<sequence>MIPKYFLRAVVACVIPISTLSYAVLPLWTSYQPSIKSQLPLEDPGCDGSGIVDPDGRCNGNGVIDNPPDPDREGFRFDNPSTDCQYVTQMYIYDVFKVLEKDMGKLFTYIHKDVNFHVMGHHPIAGHYHDLLHFYVNALRRVSMCFSDHPEKFEVHPQAIHGGCNSRWSVQEVQFKGLMNSGDAFQVVNVWVTRWHEGQMVEIRTFIDQGRIMEALHKNELWWNATSFRENLQYMPGPAGMPDLEELKKLMGYPDGRKYEDL</sequence>
<keyword evidence="9" id="KW-1185">Reference proteome</keyword>
<evidence type="ECO:0008006" key="10">
    <source>
        <dbReference type="Google" id="ProtNLM"/>
    </source>
</evidence>
<comment type="caution">
    <text evidence="8">The sequence shown here is derived from an EMBL/GenBank/DDBJ whole genome shotgun (WGS) entry which is preliminary data.</text>
</comment>
<evidence type="ECO:0000256" key="2">
    <source>
        <dbReference type="ARBA" id="ARBA00022833"/>
    </source>
</evidence>
<evidence type="ECO:0000256" key="5">
    <source>
        <dbReference type="ARBA" id="ARBA00023163"/>
    </source>
</evidence>
<reference evidence="8 9" key="1">
    <citation type="submission" date="2024-07" db="EMBL/GenBank/DDBJ databases">
        <title>Section-level genome sequencing and comparative genomics of Aspergillus sections Usti and Cavernicolus.</title>
        <authorList>
            <consortium name="Lawrence Berkeley National Laboratory"/>
            <person name="Nybo J.L."/>
            <person name="Vesth T.C."/>
            <person name="Theobald S."/>
            <person name="Frisvad J.C."/>
            <person name="Larsen T.O."/>
            <person name="Kjaerboelling I."/>
            <person name="Rothschild-Mancinelli K."/>
            <person name="Lyhne E.K."/>
            <person name="Kogle M.E."/>
            <person name="Barry K."/>
            <person name="Clum A."/>
            <person name="Na H."/>
            <person name="Ledsgaard L."/>
            <person name="Lin J."/>
            <person name="Lipzen A."/>
            <person name="Kuo A."/>
            <person name="Riley R."/>
            <person name="Mondo S."/>
            <person name="Labutti K."/>
            <person name="Haridas S."/>
            <person name="Pangalinan J."/>
            <person name="Salamov A.A."/>
            <person name="Simmons B.A."/>
            <person name="Magnuson J.K."/>
            <person name="Chen J."/>
            <person name="Drula E."/>
            <person name="Henrissat B."/>
            <person name="Wiebenga A."/>
            <person name="Lubbers R.J."/>
            <person name="Gomes A.C."/>
            <person name="Macurrencykelacurrency M.R."/>
            <person name="Stajich J."/>
            <person name="Grigoriev I.V."/>
            <person name="Mortensen U.H."/>
            <person name="De Vries R.P."/>
            <person name="Baker S.E."/>
            <person name="Andersen M.R."/>
        </authorList>
    </citation>
    <scope>NUCLEOTIDE SEQUENCE [LARGE SCALE GENOMIC DNA]</scope>
    <source>
        <strain evidence="8 9">CBS 449.75</strain>
    </source>
</reference>
<name>A0ABR4LM94_9EURO</name>
<dbReference type="InterPro" id="IPR032710">
    <property type="entry name" value="NTF2-like_dom_sf"/>
</dbReference>
<dbReference type="RefSeq" id="XP_070884606.1">
    <property type="nucleotide sequence ID" value="XM_071025061.1"/>
</dbReference>
<evidence type="ECO:0000313" key="8">
    <source>
        <dbReference type="EMBL" id="KAL2865627.1"/>
    </source>
</evidence>
<keyword evidence="1" id="KW-0479">Metal-binding</keyword>
<keyword evidence="3" id="KW-0805">Transcription regulation</keyword>
<organism evidence="8 9">
    <name type="scientific">Aspergillus lucknowensis</name>
    <dbReference type="NCBI Taxonomy" id="176173"/>
    <lineage>
        <taxon>Eukaryota</taxon>
        <taxon>Fungi</taxon>
        <taxon>Dikarya</taxon>
        <taxon>Ascomycota</taxon>
        <taxon>Pezizomycotina</taxon>
        <taxon>Eurotiomycetes</taxon>
        <taxon>Eurotiomycetidae</taxon>
        <taxon>Eurotiales</taxon>
        <taxon>Aspergillaceae</taxon>
        <taxon>Aspergillus</taxon>
        <taxon>Aspergillus subgen. Nidulantes</taxon>
    </lineage>
</organism>
<dbReference type="Proteomes" id="UP001610432">
    <property type="component" value="Unassembled WGS sequence"/>
</dbReference>
<proteinExistence type="predicted"/>
<evidence type="ECO:0000256" key="3">
    <source>
        <dbReference type="ARBA" id="ARBA00023015"/>
    </source>
</evidence>
<dbReference type="Gene3D" id="3.10.450.50">
    <property type="match status" value="1"/>
</dbReference>
<evidence type="ECO:0000256" key="7">
    <source>
        <dbReference type="SAM" id="Phobius"/>
    </source>
</evidence>
<evidence type="ECO:0000256" key="6">
    <source>
        <dbReference type="ARBA" id="ARBA00023242"/>
    </source>
</evidence>
<feature type="transmembrane region" description="Helical" evidence="7">
    <location>
        <begin position="6"/>
        <end position="28"/>
    </location>
</feature>
<keyword evidence="6" id="KW-0539">Nucleus</keyword>
<keyword evidence="5" id="KW-0804">Transcription</keyword>
<keyword evidence="4" id="KW-0238">DNA-binding</keyword>
<dbReference type="PANTHER" id="PTHR31779">
    <property type="entry name" value="2-NITROPROPANE DIOXYGENASE FAMILY, PUTATIVE (AFU_ORTHOLOGUE AFUA_2G17430)-RELATED"/>
    <property type="match status" value="1"/>
</dbReference>
<dbReference type="SUPFAM" id="SSF54427">
    <property type="entry name" value="NTF2-like"/>
    <property type="match status" value="1"/>
</dbReference>